<accession>A0ABR7HNI8</accession>
<dbReference type="Proteomes" id="UP000636755">
    <property type="component" value="Unassembled WGS sequence"/>
</dbReference>
<organism evidence="2 3">
    <name type="scientific">Ruminococcus intestinalis</name>
    <dbReference type="NCBI Taxonomy" id="2763066"/>
    <lineage>
        <taxon>Bacteria</taxon>
        <taxon>Bacillati</taxon>
        <taxon>Bacillota</taxon>
        <taxon>Clostridia</taxon>
        <taxon>Eubacteriales</taxon>
        <taxon>Oscillospiraceae</taxon>
        <taxon>Ruminococcus</taxon>
    </lineage>
</organism>
<sequence length="51" mass="5563">MCHRTGGKNNSNSLPTVNGENKKTATDNQWVTTGHKPLDDKRERQDGPGGN</sequence>
<proteinExistence type="predicted"/>
<dbReference type="EMBL" id="JACOPS010000006">
    <property type="protein sequence ID" value="MBC5729100.1"/>
    <property type="molecule type" value="Genomic_DNA"/>
</dbReference>
<dbReference type="RefSeq" id="WP_186936319.1">
    <property type="nucleotide sequence ID" value="NZ_JACOPS010000006.1"/>
</dbReference>
<evidence type="ECO:0000256" key="1">
    <source>
        <dbReference type="SAM" id="MobiDB-lite"/>
    </source>
</evidence>
<evidence type="ECO:0000313" key="2">
    <source>
        <dbReference type="EMBL" id="MBC5729100.1"/>
    </source>
</evidence>
<evidence type="ECO:0000313" key="3">
    <source>
        <dbReference type="Proteomes" id="UP000636755"/>
    </source>
</evidence>
<feature type="compositionally biased region" description="Polar residues" evidence="1">
    <location>
        <begin position="7"/>
        <end position="19"/>
    </location>
</feature>
<protein>
    <submittedName>
        <fullName evidence="2">Uncharacterized protein</fullName>
    </submittedName>
</protein>
<gene>
    <name evidence="2" type="ORF">H8R91_11320</name>
</gene>
<reference evidence="2 3" key="1">
    <citation type="submission" date="2020-08" db="EMBL/GenBank/DDBJ databases">
        <title>Genome public.</title>
        <authorList>
            <person name="Liu C."/>
            <person name="Sun Q."/>
        </authorList>
    </citation>
    <scope>NUCLEOTIDE SEQUENCE [LARGE SCALE GENOMIC DNA]</scope>
    <source>
        <strain evidence="2 3">NSJ-71</strain>
    </source>
</reference>
<feature type="region of interest" description="Disordered" evidence="1">
    <location>
        <begin position="1"/>
        <end position="51"/>
    </location>
</feature>
<keyword evidence="3" id="KW-1185">Reference proteome</keyword>
<name>A0ABR7HNI8_9FIRM</name>
<feature type="compositionally biased region" description="Basic and acidic residues" evidence="1">
    <location>
        <begin position="36"/>
        <end position="51"/>
    </location>
</feature>
<comment type="caution">
    <text evidence="2">The sequence shown here is derived from an EMBL/GenBank/DDBJ whole genome shotgun (WGS) entry which is preliminary data.</text>
</comment>